<reference evidence="1 2" key="1">
    <citation type="submission" date="2018-11" db="EMBL/GenBank/DDBJ databases">
        <title>Sequencing the genomes of 1000 actinobacteria strains.</title>
        <authorList>
            <person name="Klenk H.-P."/>
        </authorList>
    </citation>
    <scope>NUCLEOTIDE SEQUENCE [LARGE SCALE GENOMIC DNA]</scope>
    <source>
        <strain evidence="1 2">DSM 44781</strain>
    </source>
</reference>
<dbReference type="InterPro" id="IPR027417">
    <property type="entry name" value="P-loop_NTPase"/>
</dbReference>
<keyword evidence="2" id="KW-1185">Reference proteome</keyword>
<dbReference type="Proteomes" id="UP000266906">
    <property type="component" value="Unassembled WGS sequence"/>
</dbReference>
<organism evidence="1 2">
    <name type="scientific">Kitasatospora cineracea</name>
    <dbReference type="NCBI Taxonomy" id="88074"/>
    <lineage>
        <taxon>Bacteria</taxon>
        <taxon>Bacillati</taxon>
        <taxon>Actinomycetota</taxon>
        <taxon>Actinomycetes</taxon>
        <taxon>Kitasatosporales</taxon>
        <taxon>Streptomycetaceae</taxon>
        <taxon>Kitasatospora</taxon>
    </lineage>
</organism>
<evidence type="ECO:0000313" key="1">
    <source>
        <dbReference type="EMBL" id="RPE32142.1"/>
    </source>
</evidence>
<protein>
    <submittedName>
        <fullName evidence="1">ATPase</fullName>
    </submittedName>
</protein>
<gene>
    <name evidence="1" type="ORF">EDD38_0387</name>
</gene>
<accession>A0A3N4RFN0</accession>
<evidence type="ECO:0000313" key="2">
    <source>
        <dbReference type="Proteomes" id="UP000266906"/>
    </source>
</evidence>
<dbReference type="RefSeq" id="WP_123817158.1">
    <property type="nucleotide sequence ID" value="NZ_RKQG01000001.1"/>
</dbReference>
<dbReference type="PANTHER" id="PTHR47691:SF3">
    <property type="entry name" value="HTH-TYPE TRANSCRIPTIONAL REGULATOR RV0890C-RELATED"/>
    <property type="match status" value="1"/>
</dbReference>
<dbReference type="Gene3D" id="3.40.50.300">
    <property type="entry name" value="P-loop containing nucleotide triphosphate hydrolases"/>
    <property type="match status" value="1"/>
</dbReference>
<name>A0A3N4RFN0_9ACTN</name>
<sequence>MGTENSITGGTFWGPVVQGGTVALGPAPVRPSGLPPRTLFVGREQLLTELLDALATGHGPLLVSALAGLGGIGKTALAVETAHRALPRFPGGVLFIDLHGYDEHPVTPEQALDTLLHALGGDLPPDPAAKQHLYRSRLAALDGPLLLIADNASSPAQVTPLLPGDPRHRVLVTSRHRLADRTLAPRHFRIDVLDPADSLALLTELTGVDDPLLPELAELCGHLPLALRIAGALLTDRSPAELAAALADTRARLAALDLGPDLAVRTAFDLSYRRLSRAEARLFALLSLHPGPDLSPGAAAALAGRPEADTLELLRALTRAHLLEEADGGRYRFHDLVRLYAANLRGRGVRAARKQLLAHYLDVLAGIRADREPHTWPRARPWLAAEESSLIALLPLAEQLGGRRAVTHLDSALDHLRVCRVARHLAAVVHGAALNVTTLVLLMEREQRIGTPASPELEDVARTFAPRAALLDEFTERLAPTGLPELRPGYRRDARLLVERARALFTVFLAVAAAPRSAPVTELPAVLAALHALEEPVSRLDEPEVTGPYLLSLATVHGARHDEAAEAAALTRVVEELRDYAAPYDLRYARRRLAVITAKGATGGR</sequence>
<dbReference type="PANTHER" id="PTHR47691">
    <property type="entry name" value="REGULATOR-RELATED"/>
    <property type="match status" value="1"/>
</dbReference>
<dbReference type="AlphaFoldDB" id="A0A3N4RFN0"/>
<dbReference type="PRINTS" id="PR00364">
    <property type="entry name" value="DISEASERSIST"/>
</dbReference>
<proteinExistence type="predicted"/>
<dbReference type="EMBL" id="RKQG01000001">
    <property type="protein sequence ID" value="RPE32142.1"/>
    <property type="molecule type" value="Genomic_DNA"/>
</dbReference>
<dbReference type="SUPFAM" id="SSF52540">
    <property type="entry name" value="P-loop containing nucleoside triphosphate hydrolases"/>
    <property type="match status" value="1"/>
</dbReference>
<comment type="caution">
    <text evidence="1">The sequence shown here is derived from an EMBL/GenBank/DDBJ whole genome shotgun (WGS) entry which is preliminary data.</text>
</comment>